<sequence>MEDLMNGKGARMDGCRDKKVPKKQCSGMVEEHYGVRDVWLVLLGVGRELAVSPSHHTHPPSSHCPCQHHLQPHTHPTSLTVLVVTPVTRPFSPTPGTIH</sequence>
<organism evidence="2 3">
    <name type="scientific">Petrolisthes manimaculis</name>
    <dbReference type="NCBI Taxonomy" id="1843537"/>
    <lineage>
        <taxon>Eukaryota</taxon>
        <taxon>Metazoa</taxon>
        <taxon>Ecdysozoa</taxon>
        <taxon>Arthropoda</taxon>
        <taxon>Crustacea</taxon>
        <taxon>Multicrustacea</taxon>
        <taxon>Malacostraca</taxon>
        <taxon>Eumalacostraca</taxon>
        <taxon>Eucarida</taxon>
        <taxon>Decapoda</taxon>
        <taxon>Pleocyemata</taxon>
        <taxon>Anomura</taxon>
        <taxon>Galatheoidea</taxon>
        <taxon>Porcellanidae</taxon>
        <taxon>Petrolisthes</taxon>
    </lineage>
</organism>
<feature type="compositionally biased region" description="Low complexity" evidence="1">
    <location>
        <begin position="59"/>
        <end position="70"/>
    </location>
</feature>
<comment type="caution">
    <text evidence="2">The sequence shown here is derived from an EMBL/GenBank/DDBJ whole genome shotgun (WGS) entry which is preliminary data.</text>
</comment>
<accession>A0AAE1QH70</accession>
<evidence type="ECO:0000313" key="3">
    <source>
        <dbReference type="Proteomes" id="UP001292094"/>
    </source>
</evidence>
<keyword evidence="3" id="KW-1185">Reference proteome</keyword>
<gene>
    <name evidence="2" type="ORF">Pmani_003181</name>
</gene>
<evidence type="ECO:0000313" key="2">
    <source>
        <dbReference type="EMBL" id="KAK4326318.1"/>
    </source>
</evidence>
<dbReference type="EMBL" id="JAWZYT010000226">
    <property type="protein sequence ID" value="KAK4326318.1"/>
    <property type="molecule type" value="Genomic_DNA"/>
</dbReference>
<feature type="region of interest" description="Disordered" evidence="1">
    <location>
        <begin position="1"/>
        <end position="21"/>
    </location>
</feature>
<protein>
    <submittedName>
        <fullName evidence="2">Uncharacterized protein</fullName>
    </submittedName>
</protein>
<proteinExistence type="predicted"/>
<dbReference type="Proteomes" id="UP001292094">
    <property type="component" value="Unassembled WGS sequence"/>
</dbReference>
<dbReference type="AlphaFoldDB" id="A0AAE1QH70"/>
<reference evidence="2" key="1">
    <citation type="submission" date="2023-11" db="EMBL/GenBank/DDBJ databases">
        <title>Genome assemblies of two species of porcelain crab, Petrolisthes cinctipes and Petrolisthes manimaculis (Anomura: Porcellanidae).</title>
        <authorList>
            <person name="Angst P."/>
        </authorList>
    </citation>
    <scope>NUCLEOTIDE SEQUENCE</scope>
    <source>
        <strain evidence="2">PB745_02</strain>
        <tissue evidence="2">Gill</tissue>
    </source>
</reference>
<evidence type="ECO:0000256" key="1">
    <source>
        <dbReference type="SAM" id="MobiDB-lite"/>
    </source>
</evidence>
<name>A0AAE1QH70_9EUCA</name>
<feature type="region of interest" description="Disordered" evidence="1">
    <location>
        <begin position="51"/>
        <end position="70"/>
    </location>
</feature>